<comment type="similarity">
    <text evidence="2">Belongs to the NAD(P)-dependent epimerase/dehydratase family. Dihydroflavonol-4-reductase subfamily.</text>
</comment>
<dbReference type="InterPro" id="IPR001509">
    <property type="entry name" value="Epimerase_deHydtase"/>
</dbReference>
<dbReference type="Proteomes" id="UP000195602">
    <property type="component" value="Unassembled WGS sequence"/>
</dbReference>
<dbReference type="Pfam" id="PF01370">
    <property type="entry name" value="Epimerase"/>
    <property type="match status" value="1"/>
</dbReference>
<feature type="domain" description="NAD-dependent epimerase/dehydratase" evidence="3">
    <location>
        <begin position="5"/>
        <end position="247"/>
    </location>
</feature>
<accession>A0AA91T1Z2</accession>
<sequence>MTQVFLSGANGFIGAQIAKHLVEKGYDVIGSVRSTEKGEKLKKQLGPAFTYEVVPSFLEEGAFDTALKKHPKVTAFLHSASPVIFQSDDPENDVLLPAIQGTLNALKSAHQYGPNIQKFVYTSSSAAMYDYRKRVNVTESSWNDVTYEEAKTNSGSLYGGSKTFAEKGAWEFIDKEKPSFTLTTVNPVYVFGPLAFDDDAVDSFTSSSSYLPQVLKTKKNESVFEAKGTGVDVRDVVALHIAAVENDLSGKRLLASCQYWDTQIMLEFIKKTYPELGKDLPEGSPGSIEEGRNSVSTFDNSETTRLVGIKWTPLDKSFKDAVDQILRAKVGR</sequence>
<comment type="caution">
    <text evidence="4">The sequence shown here is derived from an EMBL/GenBank/DDBJ whole genome shotgun (WGS) entry which is preliminary data.</text>
</comment>
<name>A0AA91T1Z2_CLALS</name>
<evidence type="ECO:0000256" key="2">
    <source>
        <dbReference type="ARBA" id="ARBA00023445"/>
    </source>
</evidence>
<dbReference type="Gene3D" id="3.40.50.720">
    <property type="entry name" value="NAD(P)-binding Rossmann-like Domain"/>
    <property type="match status" value="1"/>
</dbReference>
<dbReference type="PANTHER" id="PTHR10366">
    <property type="entry name" value="NAD DEPENDENT EPIMERASE/DEHYDRATASE"/>
    <property type="match status" value="1"/>
</dbReference>
<dbReference type="AlphaFoldDB" id="A0AA91T1Z2"/>
<dbReference type="PANTHER" id="PTHR10366:SF564">
    <property type="entry name" value="STEROL-4-ALPHA-CARBOXYLATE 3-DEHYDROGENASE, DECARBOXYLATING"/>
    <property type="match status" value="1"/>
</dbReference>
<evidence type="ECO:0000259" key="3">
    <source>
        <dbReference type="Pfam" id="PF01370"/>
    </source>
</evidence>
<reference evidence="4 5" key="1">
    <citation type="submission" date="2017-04" db="EMBL/GenBank/DDBJ databases">
        <title>Draft genome of the yeast Clavispora lusitaniae type strain CBS 6936.</title>
        <authorList>
            <person name="Durrens P."/>
            <person name="Klopp C."/>
            <person name="Biteau N."/>
            <person name="Fitton-Ouhabi V."/>
            <person name="Dementhon K."/>
            <person name="Accoceberry I."/>
            <person name="Sherman D.J."/>
            <person name="Noel T."/>
        </authorList>
    </citation>
    <scope>NUCLEOTIDE SEQUENCE [LARGE SCALE GENOMIC DNA]</scope>
    <source>
        <strain evidence="4 5">CBS 6936</strain>
    </source>
</reference>
<gene>
    <name evidence="4" type="ORF">A9F13_07g00594</name>
</gene>
<dbReference type="EMBL" id="LYUB02000007">
    <property type="protein sequence ID" value="OVF08611.1"/>
    <property type="molecule type" value="Genomic_DNA"/>
</dbReference>
<keyword evidence="1" id="KW-0560">Oxidoreductase</keyword>
<organism evidence="4 5">
    <name type="scientific">Clavispora lusitaniae</name>
    <name type="common">Candida lusitaniae</name>
    <dbReference type="NCBI Taxonomy" id="36911"/>
    <lineage>
        <taxon>Eukaryota</taxon>
        <taxon>Fungi</taxon>
        <taxon>Dikarya</taxon>
        <taxon>Ascomycota</taxon>
        <taxon>Saccharomycotina</taxon>
        <taxon>Pichiomycetes</taxon>
        <taxon>Metschnikowiaceae</taxon>
        <taxon>Clavispora</taxon>
    </lineage>
</organism>
<dbReference type="InterPro" id="IPR036291">
    <property type="entry name" value="NAD(P)-bd_dom_sf"/>
</dbReference>
<evidence type="ECO:0000256" key="1">
    <source>
        <dbReference type="ARBA" id="ARBA00023002"/>
    </source>
</evidence>
<dbReference type="InterPro" id="IPR050425">
    <property type="entry name" value="NAD(P)_dehydrat-like"/>
</dbReference>
<dbReference type="GO" id="GO:0016616">
    <property type="term" value="F:oxidoreductase activity, acting on the CH-OH group of donors, NAD or NADP as acceptor"/>
    <property type="evidence" value="ECO:0007669"/>
    <property type="project" value="TreeGrafter"/>
</dbReference>
<proteinExistence type="inferred from homology"/>
<evidence type="ECO:0000313" key="5">
    <source>
        <dbReference type="Proteomes" id="UP000195602"/>
    </source>
</evidence>
<dbReference type="KEGG" id="clus:A9F13_07g00594"/>
<dbReference type="SUPFAM" id="SSF51735">
    <property type="entry name" value="NAD(P)-binding Rossmann-fold domains"/>
    <property type="match status" value="1"/>
</dbReference>
<evidence type="ECO:0000313" key="4">
    <source>
        <dbReference type="EMBL" id="OVF08611.1"/>
    </source>
</evidence>
<protein>
    <submittedName>
        <fullName evidence="4">NADPH-dependent methylglyoxal reductase</fullName>
    </submittedName>
</protein>